<organism evidence="8 9">
    <name type="scientific">Phanerochaete sordida</name>
    <dbReference type="NCBI Taxonomy" id="48140"/>
    <lineage>
        <taxon>Eukaryota</taxon>
        <taxon>Fungi</taxon>
        <taxon>Dikarya</taxon>
        <taxon>Basidiomycota</taxon>
        <taxon>Agaricomycotina</taxon>
        <taxon>Agaricomycetes</taxon>
        <taxon>Polyporales</taxon>
        <taxon>Phanerochaetaceae</taxon>
        <taxon>Phanerochaete</taxon>
    </lineage>
</organism>
<evidence type="ECO:0000256" key="2">
    <source>
        <dbReference type="ARBA" id="ARBA00022618"/>
    </source>
</evidence>
<evidence type="ECO:0000256" key="1">
    <source>
        <dbReference type="ARBA" id="ARBA00016067"/>
    </source>
</evidence>
<evidence type="ECO:0000259" key="7">
    <source>
        <dbReference type="Pfam" id="PF12896"/>
    </source>
</evidence>
<dbReference type="Proteomes" id="UP000703269">
    <property type="component" value="Unassembled WGS sequence"/>
</dbReference>
<comment type="caution">
    <text evidence="8">The sequence shown here is derived from an EMBL/GenBank/DDBJ whole genome shotgun (WGS) entry which is preliminary data.</text>
</comment>
<dbReference type="AlphaFoldDB" id="A0A9P3GXH5"/>
<evidence type="ECO:0000256" key="4">
    <source>
        <dbReference type="ARBA" id="ARBA00022786"/>
    </source>
</evidence>
<gene>
    <name evidence="8" type="ORF">PsYK624_167740</name>
</gene>
<evidence type="ECO:0000313" key="9">
    <source>
        <dbReference type="Proteomes" id="UP000703269"/>
    </source>
</evidence>
<dbReference type="InterPro" id="IPR024789">
    <property type="entry name" value="APC4"/>
</dbReference>
<dbReference type="InterPro" id="IPR024790">
    <property type="entry name" value="APC4_long_dom"/>
</dbReference>
<evidence type="ECO:0000256" key="5">
    <source>
        <dbReference type="ARBA" id="ARBA00023306"/>
    </source>
</evidence>
<dbReference type="EMBL" id="BPQB01000158">
    <property type="protein sequence ID" value="GJF00486.1"/>
    <property type="molecule type" value="Genomic_DNA"/>
</dbReference>
<keyword evidence="3" id="KW-0498">Mitosis</keyword>
<evidence type="ECO:0000256" key="3">
    <source>
        <dbReference type="ARBA" id="ARBA00022776"/>
    </source>
</evidence>
<reference evidence="8 9" key="1">
    <citation type="submission" date="2021-08" db="EMBL/GenBank/DDBJ databases">
        <title>Draft Genome Sequence of Phanerochaete sordida strain YK-624.</title>
        <authorList>
            <person name="Mori T."/>
            <person name="Dohra H."/>
            <person name="Suzuki T."/>
            <person name="Kawagishi H."/>
            <person name="Hirai H."/>
        </authorList>
    </citation>
    <scope>NUCLEOTIDE SEQUENCE [LARGE SCALE GENOMIC DNA]</scope>
    <source>
        <strain evidence="8 9">YK-624</strain>
    </source>
</reference>
<dbReference type="OrthoDB" id="10259843at2759"/>
<dbReference type="GO" id="GO:0034399">
    <property type="term" value="C:nuclear periphery"/>
    <property type="evidence" value="ECO:0007669"/>
    <property type="project" value="TreeGrafter"/>
</dbReference>
<proteinExistence type="predicted"/>
<dbReference type="Pfam" id="PF12894">
    <property type="entry name" value="ANAPC4_WD40"/>
    <property type="match status" value="1"/>
</dbReference>
<keyword evidence="5" id="KW-0131">Cell cycle</keyword>
<dbReference type="GO" id="GO:0051301">
    <property type="term" value="P:cell division"/>
    <property type="evidence" value="ECO:0007669"/>
    <property type="project" value="UniProtKB-KW"/>
</dbReference>
<dbReference type="GO" id="GO:0031145">
    <property type="term" value="P:anaphase-promoting complex-dependent catabolic process"/>
    <property type="evidence" value="ECO:0007669"/>
    <property type="project" value="InterPro"/>
</dbReference>
<dbReference type="GO" id="GO:0005680">
    <property type="term" value="C:anaphase-promoting complex"/>
    <property type="evidence" value="ECO:0007669"/>
    <property type="project" value="InterPro"/>
</dbReference>
<dbReference type="PANTHER" id="PTHR13260:SF0">
    <property type="entry name" value="ANAPHASE-PROMOTING COMPLEX SUBUNIT 4"/>
    <property type="match status" value="1"/>
</dbReference>
<evidence type="ECO:0000259" key="6">
    <source>
        <dbReference type="Pfam" id="PF12894"/>
    </source>
</evidence>
<name>A0A9P3GXH5_9APHY</name>
<dbReference type="PANTHER" id="PTHR13260">
    <property type="entry name" value="ANAPHASE PROMOTING COMPLEX SUBUNIT 4 APC4"/>
    <property type="match status" value="1"/>
</dbReference>
<keyword evidence="2" id="KW-0132">Cell division</keyword>
<evidence type="ECO:0000313" key="8">
    <source>
        <dbReference type="EMBL" id="GJF00486.1"/>
    </source>
</evidence>
<dbReference type="Pfam" id="PF12896">
    <property type="entry name" value="ANAPC4"/>
    <property type="match status" value="1"/>
</dbReference>
<sequence length="878" mass="96032">MSPSQAFASIANTFFPTEARVLPSSWCPDKDLLALITNIAGKDRLSLWKMQGSKIWEVDVHPDATEGSTESRIVDISWSPDNLHIAVAHHPPLVTLHSIQDGREERKLSIPRIVSESPPKLTHVWWYKEHRQDSKPGIPDIFKRQNIITGSAHSILKTQPLLDALPDESDRLSSADLFAFSRTRTAVAASDSLPASISSWPTLPPEPLLASIQPRASASKNNKRPGEELDEVDDSNVNSILFVIVVLPSALGALSPPSCQLHAWLDGSYPLGVMPLPCAIASLHKLDNATYLGHAALAPATALHPSLITLPALLTPAPRRVAQTASSTRALVWYTLRVVKELRDAWFGTSASPGARAVGQAWVHGLEQRQRTQFGVEEPNALLDLTALLATGRTSESVSDYLGSGEQMSERGLQKWENTVVDALFKFRDYAQRRVVPAFQRIHILLQEVQGWAQLPQYRHCRMSLEEVNIALDLAARGIICATWLASTARLELRRFREFMAWVKYESSRATNLHNDTYTPPPPKHDVLDVAAYLERGLVASAVDRWFVGPVPRFALTPGFGVTLRDLPVRPDPVLGFPVPESVKEEKSGEVRDAPLDENAGKKACLSDALRKAREKLAEGRNGLAWPPDTLPPDLSSLDRNLDALTTDLAQRCSAIFQDASGAVLRDAGLAPAPHAKEQTDAAHRPQWFRERTRRVGGEGTSRLQQLWAAYVPATDTDVGYLCLFKTAYAAKFTPTVACAVMACEIDGGGAPAPVELLDAAYFDDDHMVAAFRADGAATLALVSLDVEMREVDARAVVTREGLVDRVVLRVRKGEMPAPPLKVEQSRTLAGCAEGVVALSVNGRAGRRVACVLGEGGTTLQVFDMEGEEDEEDEEEEE</sequence>
<keyword evidence="9" id="KW-1185">Reference proteome</keyword>
<dbReference type="SUPFAM" id="SSF69322">
    <property type="entry name" value="Tricorn protease domain 2"/>
    <property type="match status" value="1"/>
</dbReference>
<feature type="domain" description="Anaphase-promoting complex subunit 4-like WD40" evidence="6">
    <location>
        <begin position="25"/>
        <end position="109"/>
    </location>
</feature>
<keyword evidence="4" id="KW-0833">Ubl conjugation pathway</keyword>
<dbReference type="InterPro" id="IPR024977">
    <property type="entry name" value="Apc4-like_WD40_dom"/>
</dbReference>
<dbReference type="GO" id="GO:0070979">
    <property type="term" value="P:protein K11-linked ubiquitination"/>
    <property type="evidence" value="ECO:0007669"/>
    <property type="project" value="TreeGrafter"/>
</dbReference>
<feature type="domain" description="Anaphase-promoting complex subunit 4 long" evidence="7">
    <location>
        <begin position="318"/>
        <end position="509"/>
    </location>
</feature>
<accession>A0A9P3GXH5</accession>
<protein>
    <recommendedName>
        <fullName evidence="1">Anaphase-promoting complex subunit 4</fullName>
    </recommendedName>
</protein>